<gene>
    <name evidence="5" type="ORF">PF001_g28514</name>
    <name evidence="4" type="ORF">PF005_g26720</name>
    <name evidence="3" type="ORF">PF006_g28257</name>
    <name evidence="2" type="ORF">PF009_g27474</name>
</gene>
<reference evidence="6 7" key="1">
    <citation type="submission" date="2018-08" db="EMBL/GenBank/DDBJ databases">
        <title>Genomic investigation of the strawberry pathogen Phytophthora fragariae indicates pathogenicity is determined by transcriptional variation in three key races.</title>
        <authorList>
            <person name="Adams T.M."/>
            <person name="Armitage A.D."/>
            <person name="Sobczyk M.K."/>
            <person name="Bates H.J."/>
            <person name="Dunwell J.M."/>
            <person name="Nellist C.F."/>
            <person name="Harrison R.J."/>
        </authorList>
    </citation>
    <scope>NUCLEOTIDE SEQUENCE [LARGE SCALE GENOMIC DNA]</scope>
    <source>
        <strain evidence="5 8">A4</strain>
        <strain evidence="4 7">NOV-27</strain>
        <strain evidence="3 9">NOV-5</strain>
        <strain evidence="2 6">NOV-9</strain>
    </source>
</reference>
<dbReference type="EMBL" id="QXGE01004302">
    <property type="protein sequence ID" value="KAE9271139.1"/>
    <property type="molecule type" value="Genomic_DNA"/>
</dbReference>
<feature type="compositionally biased region" description="Low complexity" evidence="1">
    <location>
        <begin position="1"/>
        <end position="28"/>
    </location>
</feature>
<feature type="region of interest" description="Disordered" evidence="1">
    <location>
        <begin position="103"/>
        <end position="147"/>
    </location>
</feature>
<dbReference type="Proteomes" id="UP000429523">
    <property type="component" value="Unassembled WGS sequence"/>
</dbReference>
<evidence type="ECO:0000313" key="3">
    <source>
        <dbReference type="EMBL" id="KAE9075803.1"/>
    </source>
</evidence>
<dbReference type="Proteomes" id="UP000437068">
    <property type="component" value="Unassembled WGS sequence"/>
</dbReference>
<accession>A0A6A3DV00</accession>
<comment type="caution">
    <text evidence="2">The sequence shown here is derived from an EMBL/GenBank/DDBJ whole genome shotgun (WGS) entry which is preliminary data.</text>
</comment>
<dbReference type="Proteomes" id="UP000440732">
    <property type="component" value="Unassembled WGS sequence"/>
</dbReference>
<name>A0A6A3DV00_9STRA</name>
<proteinExistence type="predicted"/>
<feature type="compositionally biased region" description="Acidic residues" evidence="1">
    <location>
        <begin position="54"/>
        <end position="66"/>
    </location>
</feature>
<dbReference type="EMBL" id="QXGA01004155">
    <property type="protein sequence ID" value="KAE9075803.1"/>
    <property type="molecule type" value="Genomic_DNA"/>
</dbReference>
<dbReference type="EMBL" id="QXGF01003157">
    <property type="protein sequence ID" value="KAE8922260.1"/>
    <property type="molecule type" value="Genomic_DNA"/>
</dbReference>
<organism evidence="2 6">
    <name type="scientific">Phytophthora fragariae</name>
    <dbReference type="NCBI Taxonomy" id="53985"/>
    <lineage>
        <taxon>Eukaryota</taxon>
        <taxon>Sar</taxon>
        <taxon>Stramenopiles</taxon>
        <taxon>Oomycota</taxon>
        <taxon>Peronosporomycetes</taxon>
        <taxon>Peronosporales</taxon>
        <taxon>Peronosporaceae</taxon>
        <taxon>Phytophthora</taxon>
    </lineage>
</organism>
<evidence type="ECO:0000313" key="6">
    <source>
        <dbReference type="Proteomes" id="UP000429523"/>
    </source>
</evidence>
<evidence type="ECO:0000313" key="8">
    <source>
        <dbReference type="Proteomes" id="UP000437068"/>
    </source>
</evidence>
<dbReference type="EMBL" id="QXGB01003158">
    <property type="protein sequence ID" value="KAE9172421.1"/>
    <property type="molecule type" value="Genomic_DNA"/>
</dbReference>
<keyword evidence="7" id="KW-1185">Reference proteome</keyword>
<evidence type="ECO:0000256" key="1">
    <source>
        <dbReference type="SAM" id="MobiDB-lite"/>
    </source>
</evidence>
<protein>
    <submittedName>
        <fullName evidence="2">Uncharacterized protein</fullName>
    </submittedName>
</protein>
<dbReference type="AlphaFoldDB" id="A0A6A3DV00"/>
<evidence type="ECO:0000313" key="4">
    <source>
        <dbReference type="EMBL" id="KAE9172421.1"/>
    </source>
</evidence>
<sequence>MAKGSSPPSPGSPATAGGSPAGSPNSASERAVDVNANTAHRVQFEDDDARGQGSDEEYEEKEEVDDDVKLTAEILSEVDELSLRVSRMGIPRPVECNLVAELNASADEDEEEQGAAQGERPPLIPRATRNADTPSANKVLARLGEEV</sequence>
<dbReference type="Proteomes" id="UP000433483">
    <property type="component" value="Unassembled WGS sequence"/>
</dbReference>
<evidence type="ECO:0000313" key="7">
    <source>
        <dbReference type="Proteomes" id="UP000433483"/>
    </source>
</evidence>
<evidence type="ECO:0000313" key="5">
    <source>
        <dbReference type="EMBL" id="KAE9271139.1"/>
    </source>
</evidence>
<evidence type="ECO:0000313" key="2">
    <source>
        <dbReference type="EMBL" id="KAE8922260.1"/>
    </source>
</evidence>
<dbReference type="OrthoDB" id="126374at2759"/>
<evidence type="ECO:0000313" key="9">
    <source>
        <dbReference type="Proteomes" id="UP000440732"/>
    </source>
</evidence>
<feature type="region of interest" description="Disordered" evidence="1">
    <location>
        <begin position="1"/>
        <end position="67"/>
    </location>
</feature>